<reference evidence="2 3" key="1">
    <citation type="submission" date="2017-03" db="EMBL/GenBank/DDBJ databases">
        <authorList>
            <person name="Afonso C.L."/>
            <person name="Miller P.J."/>
            <person name="Scott M.A."/>
            <person name="Spackman E."/>
            <person name="Goraichik I."/>
            <person name="Dimitrov K.M."/>
            <person name="Suarez D.L."/>
            <person name="Swayne D.E."/>
        </authorList>
    </citation>
    <scope>NUCLEOTIDE SEQUENCE [LARGE SCALE GENOMIC DNA]</scope>
    <source>
        <strain evidence="2 3">CECT 8110</strain>
    </source>
</reference>
<accession>A0A1X6YNE3</accession>
<name>A0A1X6YNE3_9RHOB</name>
<gene>
    <name evidence="2" type="ORF">ROH8110_01228</name>
</gene>
<dbReference type="InterPro" id="IPR036890">
    <property type="entry name" value="HATPase_C_sf"/>
</dbReference>
<dbReference type="Gene3D" id="3.30.565.10">
    <property type="entry name" value="Histidine kinase-like ATPase, C-terminal domain"/>
    <property type="match status" value="1"/>
</dbReference>
<dbReference type="Pfam" id="PF10090">
    <property type="entry name" value="HPTransfase"/>
    <property type="match status" value="1"/>
</dbReference>
<dbReference type="Proteomes" id="UP000193207">
    <property type="component" value="Unassembled WGS sequence"/>
</dbReference>
<feature type="domain" description="Histidine phosphotransferase ChpT C-terminal" evidence="1">
    <location>
        <begin position="87"/>
        <end position="201"/>
    </location>
</feature>
<dbReference type="AlphaFoldDB" id="A0A1X6YNE3"/>
<evidence type="ECO:0000259" key="1">
    <source>
        <dbReference type="Pfam" id="PF10090"/>
    </source>
</evidence>
<dbReference type="Gene3D" id="1.10.287.130">
    <property type="match status" value="1"/>
</dbReference>
<keyword evidence="3" id="KW-1185">Reference proteome</keyword>
<dbReference type="EMBL" id="FWFU01000001">
    <property type="protein sequence ID" value="SLN26496.1"/>
    <property type="molecule type" value="Genomic_DNA"/>
</dbReference>
<evidence type="ECO:0000313" key="2">
    <source>
        <dbReference type="EMBL" id="SLN26496.1"/>
    </source>
</evidence>
<proteinExistence type="predicted"/>
<organism evidence="2 3">
    <name type="scientific">Roseovarius halotolerans</name>
    <dbReference type="NCBI Taxonomy" id="505353"/>
    <lineage>
        <taxon>Bacteria</taxon>
        <taxon>Pseudomonadati</taxon>
        <taxon>Pseudomonadota</taxon>
        <taxon>Alphaproteobacteria</taxon>
        <taxon>Rhodobacterales</taxon>
        <taxon>Roseobacteraceae</taxon>
        <taxon>Roseovarius</taxon>
    </lineage>
</organism>
<evidence type="ECO:0000313" key="3">
    <source>
        <dbReference type="Proteomes" id="UP000193207"/>
    </source>
</evidence>
<protein>
    <recommendedName>
        <fullName evidence="1">Histidine phosphotransferase ChpT C-terminal domain-containing protein</fullName>
    </recommendedName>
</protein>
<dbReference type="OrthoDB" id="9803702at2"/>
<sequence length="212" mass="23052">MRAPFGVIDMPHHSETLAALIGSRICHDLISPIGAVANGLELLRLSGADERPEMALVSDSAAHANARIRLFRLAFGIASDAQMVSAEEIRRILSEIYDGSRITLDWAPADSMARRIAQVVLLATLCCEHALPYGGALCVRIGDDAWHIRAQGERLRLDPGFWGLLRGEAQTAEVPPAAVQFLLLPLQMASMNRRCSFETGPDSVEITIGRQS</sequence>
<dbReference type="InterPro" id="IPR018762">
    <property type="entry name" value="ChpT_C"/>
</dbReference>